<name>A0A141SD36_9FLOR</name>
<dbReference type="InterPro" id="IPR000836">
    <property type="entry name" value="PRTase_dom"/>
</dbReference>
<dbReference type="SUPFAM" id="SSF53271">
    <property type="entry name" value="PRTase-like"/>
    <property type="match status" value="1"/>
</dbReference>
<dbReference type="RefSeq" id="YP_009243962.1">
    <property type="nucleotide sequence ID" value="NC_029857.1"/>
</dbReference>
<dbReference type="Pfam" id="PF14681">
    <property type="entry name" value="UPRTase"/>
    <property type="match status" value="1"/>
</dbReference>
<sequence length="213" mass="24995">MKLSVYIISHPLILQLSNLINNNKTNKQNYNYQNICKTLGFLVIYETIRTWLKFEKLYIHKIEGVKEIILANSEESYLIITNIAKNIDLISTIKDLIPKCKLGLIHLFKTDKIYQISKTFNSLPKDISKNQKIIILDKYIETEGTIKLIEYLVKIKKVDLNQIRISCIACEKRGLKKIAYSYPKIRIYTTEIIVNNERYSNNYLNKLKKNMIS</sequence>
<dbReference type="AlphaFoldDB" id="A0A141SD36"/>
<dbReference type="GO" id="GO:0016757">
    <property type="term" value="F:glycosyltransferase activity"/>
    <property type="evidence" value="ECO:0007669"/>
    <property type="project" value="UniProtKB-KW"/>
</dbReference>
<protein>
    <submittedName>
        <fullName evidence="2">Uracil phosphoribosyltransferase or UMP pyrophosphorylase</fullName>
    </submittedName>
</protein>
<evidence type="ECO:0000313" key="2">
    <source>
        <dbReference type="EMBL" id="AMK96204.1"/>
    </source>
</evidence>
<proteinExistence type="predicted"/>
<geneLocation type="plastid" evidence="2"/>
<dbReference type="EMBL" id="KT266785">
    <property type="protein sequence ID" value="AMK96204.1"/>
    <property type="molecule type" value="Genomic_DNA"/>
</dbReference>
<gene>
    <name evidence="2" type="primary">upp</name>
    <name evidence="2" type="ORF">Sdur_164</name>
</gene>
<keyword evidence="2" id="KW-0934">Plastid</keyword>
<organism evidence="2">
    <name type="scientific">Sporolithon durum</name>
    <dbReference type="NCBI Taxonomy" id="48970"/>
    <lineage>
        <taxon>Eukaryota</taxon>
        <taxon>Rhodophyta</taxon>
        <taxon>Florideophyceae</taxon>
        <taxon>Corallinophycidae</taxon>
        <taxon>Sporolithales</taxon>
        <taxon>Sporolithaceae</taxon>
        <taxon>Sporolithon</taxon>
    </lineage>
</organism>
<evidence type="ECO:0000259" key="1">
    <source>
        <dbReference type="Pfam" id="PF14681"/>
    </source>
</evidence>
<dbReference type="GeneID" id="27215667"/>
<dbReference type="Gene3D" id="3.40.50.2020">
    <property type="match status" value="1"/>
</dbReference>
<keyword evidence="2" id="KW-0808">Transferase</keyword>
<dbReference type="InterPro" id="IPR029057">
    <property type="entry name" value="PRTase-like"/>
</dbReference>
<accession>A0A141SD36</accession>
<feature type="domain" description="Phosphoribosyltransferase" evidence="1">
    <location>
        <begin position="8"/>
        <end position="192"/>
    </location>
</feature>
<keyword evidence="2" id="KW-0328">Glycosyltransferase</keyword>
<reference evidence="2" key="1">
    <citation type="submission" date="2015-07" db="EMBL/GenBank/DDBJ databases">
        <title>Reconstructing the complex evolutionary history of mobile plasmids in red algal genomes.</title>
        <authorList>
            <person name="Lee J."/>
            <person name="Kim K.M."/>
            <person name="Yang E.C."/>
            <person name="Miller K.A."/>
            <person name="Boo S.M."/>
            <person name="Bhattacharya D."/>
            <person name="Yoon H.S."/>
        </authorList>
    </citation>
    <scope>NUCLEOTIDE SEQUENCE</scope>
</reference>